<dbReference type="Pfam" id="PF20833">
    <property type="entry name" value="RNase_E_G_Thio"/>
    <property type="match status" value="1"/>
</dbReference>
<keyword evidence="6 15" id="KW-0819">tRNA processing</keyword>
<evidence type="ECO:0000256" key="15">
    <source>
        <dbReference type="HAMAP-Rule" id="MF_00970"/>
    </source>
</evidence>
<feature type="binding site" evidence="15">
    <location>
        <position position="344"/>
    </location>
    <ligand>
        <name>Mg(2+)</name>
        <dbReference type="ChEBI" id="CHEBI:18420"/>
        <note>catalytic</note>
    </ligand>
</feature>
<keyword evidence="3 15" id="KW-0963">Cytoplasm</keyword>
<keyword evidence="7 15" id="KW-0540">Nuclease</keyword>
<feature type="compositionally biased region" description="Basic residues" evidence="16">
    <location>
        <begin position="649"/>
        <end position="665"/>
    </location>
</feature>
<sequence length="877" mass="96610">MSRKMLIDASHPEETRVVIVDSNRVEDFDFESASRSPIRGNIYLAQVTRVEPSLQAAFVEYGGNKHGFLAFNEIHPDYYQIPFEDRQALREAEAELTADTEGDNGDDADDDEDLMEEIARKRRNLLRKYKIQEVIKRRQVMLVQVSKEERGNKGAALTTYLSLAGRYCVLMPNTDRGGGISRKITSATDRKRLKSAVQSLDLPRGMGLIIRTAGAARTKLEIKRDYDYLIRLWETIRETTLKSVAPSLIYEEGNLVKRAIRDLYDKDIEHVLVEGDEAYKEAKGFMRMLMPSHATKVQPYTDDMPLFLRHGVESQLEAIYSPVAQLKSGGYLVINPTEALVAIDVNSGKSTKERNIEQTALRTNLEAAEEAARQMRLRDLAGLIIIDFIDMEDSKNVRAVEKKMKDVLAKDRARIQTSKISQFGLMEISRQRRRTSLVEGSTEPCPHCNGIGYLRSVESSALAAVRSVEEEGLKGRASKIALHLPNEVALYLLNEKREYLRAVEQRFDMRVLIATDIDLKRDASRIERLETRKDGDRGPYIPKPLTVESAVLTPEDEADLRAAREEDAQEEDDAADERPREEGQGDERRGRKRRRRGGRNRGDGESRTDAAGQDSSAADAAEEESAETQNDGGQPAPARAETGDDEGGRKRRRRGRRGGRGRRRRGDGEARSDQAAASGQETGADDAAGNADIPGLSVIEPGDSEAFGSGEAPAARPRPSRRRKQAVTDTPAAAEGAAPAPEATSSEPAAAEETPKPKRTRRKKAEAAGTQPAEEATQAAPPEDGKDGKDEKPKPRRTRKAAAGKTAKAEDGAAGEAAAPAAETAEEKPAKPARKPRAKKAEPAPETPAEPVETNENTGPKRSGWWQRSGKLFGLGS</sequence>
<keyword evidence="2 15" id="KW-1003">Cell membrane</keyword>
<evidence type="ECO:0000313" key="19">
    <source>
        <dbReference type="Proteomes" id="UP000648722"/>
    </source>
</evidence>
<dbReference type="InterPro" id="IPR028878">
    <property type="entry name" value="RNase_E"/>
</dbReference>
<dbReference type="SMART" id="SM00316">
    <property type="entry name" value="S1"/>
    <property type="match status" value="1"/>
</dbReference>
<feature type="compositionally biased region" description="Low complexity" evidence="16">
    <location>
        <begin position="730"/>
        <end position="752"/>
    </location>
</feature>
<dbReference type="InterPro" id="IPR012340">
    <property type="entry name" value="NA-bd_OB-fold"/>
</dbReference>
<comment type="similarity">
    <text evidence="1">Belongs to the RNase E/G family. RNase G subfamily.</text>
</comment>
<comment type="cofactor">
    <cofactor evidence="15">
        <name>Mg(2+)</name>
        <dbReference type="ChEBI" id="CHEBI:18420"/>
    </cofactor>
    <text evidence="15">Binds 1 Mg(2+) ion per subunit.</text>
</comment>
<evidence type="ECO:0000256" key="1">
    <source>
        <dbReference type="ARBA" id="ARBA00005663"/>
    </source>
</evidence>
<comment type="similarity">
    <text evidence="15">Belongs to the RNase E/G family. RNase E subfamily.</text>
</comment>
<dbReference type="PANTHER" id="PTHR30001">
    <property type="entry name" value="RIBONUCLEASE"/>
    <property type="match status" value="1"/>
</dbReference>
<keyword evidence="9 15" id="KW-0699">rRNA-binding</keyword>
<comment type="caution">
    <text evidence="18">The sequence shown here is derived from an EMBL/GenBank/DDBJ whole genome shotgun (WGS) entry which is preliminary data.</text>
</comment>
<keyword evidence="12 15" id="KW-0460">Magnesium</keyword>
<evidence type="ECO:0000256" key="12">
    <source>
        <dbReference type="ARBA" id="ARBA00022842"/>
    </source>
</evidence>
<evidence type="ECO:0000256" key="7">
    <source>
        <dbReference type="ARBA" id="ARBA00022722"/>
    </source>
</evidence>
<keyword evidence="19" id="KW-1185">Reference proteome</keyword>
<evidence type="ECO:0000256" key="2">
    <source>
        <dbReference type="ARBA" id="ARBA00022475"/>
    </source>
</evidence>
<keyword evidence="5 15" id="KW-0698">rRNA processing</keyword>
<evidence type="ECO:0000256" key="16">
    <source>
        <dbReference type="SAM" id="MobiDB-lite"/>
    </source>
</evidence>
<accession>A0ABQ1XR44</accession>
<keyword evidence="10 15" id="KW-0255">Endonuclease</keyword>
<reference evidence="19" key="1">
    <citation type="journal article" date="2019" name="Int. J. Syst. Evol. Microbiol.">
        <title>The Global Catalogue of Microorganisms (GCM) 10K type strain sequencing project: providing services to taxonomists for standard genome sequencing and annotation.</title>
        <authorList>
            <consortium name="The Broad Institute Genomics Platform"/>
            <consortium name="The Broad Institute Genome Sequencing Center for Infectious Disease"/>
            <person name="Wu L."/>
            <person name="Ma J."/>
        </authorList>
    </citation>
    <scope>NUCLEOTIDE SEQUENCE [LARGE SCALE GENOMIC DNA]</scope>
    <source>
        <strain evidence="19">CGMCC 1.12766</strain>
    </source>
</reference>
<protein>
    <recommendedName>
        <fullName evidence="15">Ribonuclease E</fullName>
        <shortName evidence="15">RNase E</shortName>
        <ecNumber evidence="15">3.1.26.12</ecNumber>
    </recommendedName>
</protein>
<dbReference type="EMBL" id="BMFS01000006">
    <property type="protein sequence ID" value="GGH01046.1"/>
    <property type="molecule type" value="Genomic_DNA"/>
</dbReference>
<dbReference type="InterPro" id="IPR004659">
    <property type="entry name" value="RNase_E/G"/>
</dbReference>
<feature type="binding site" evidence="15">
    <location>
        <position position="387"/>
    </location>
    <ligand>
        <name>Mg(2+)</name>
        <dbReference type="ChEBI" id="CHEBI:18420"/>
        <note>catalytic</note>
    </ligand>
</feature>
<feature type="domain" description="S1 motif" evidence="17">
    <location>
        <begin position="38"/>
        <end position="160"/>
    </location>
</feature>
<keyword evidence="15" id="KW-0862">Zinc</keyword>
<dbReference type="NCBIfam" id="TIGR00757">
    <property type="entry name" value="RNaseEG"/>
    <property type="match status" value="1"/>
</dbReference>
<feature type="compositionally biased region" description="Basic and acidic residues" evidence="16">
    <location>
        <begin position="576"/>
        <end position="589"/>
    </location>
</feature>
<feature type="region of interest" description="Required for zinc-mediated homotetramerization and catalytic activity" evidence="15">
    <location>
        <begin position="445"/>
        <end position="448"/>
    </location>
</feature>
<dbReference type="CDD" id="cd04453">
    <property type="entry name" value="S1_RNase_E"/>
    <property type="match status" value="1"/>
</dbReference>
<dbReference type="PANTHER" id="PTHR30001:SF1">
    <property type="entry name" value="RIBONUCLEASE E_G-LIKE PROTEIN, CHLOROPLASTIC"/>
    <property type="match status" value="1"/>
</dbReference>
<feature type="compositionally biased region" description="Low complexity" evidence="16">
    <location>
        <begin position="609"/>
        <end position="619"/>
    </location>
</feature>
<dbReference type="HAMAP" id="MF_00970">
    <property type="entry name" value="RNase_E"/>
    <property type="match status" value="1"/>
</dbReference>
<evidence type="ECO:0000256" key="5">
    <source>
        <dbReference type="ARBA" id="ARBA00022552"/>
    </source>
</evidence>
<proteinExistence type="inferred from homology"/>
<dbReference type="Proteomes" id="UP000648722">
    <property type="component" value="Unassembled WGS sequence"/>
</dbReference>
<keyword evidence="14 15" id="KW-0472">Membrane</keyword>
<dbReference type="Pfam" id="PF10150">
    <property type="entry name" value="RNase_E_G"/>
    <property type="match status" value="1"/>
</dbReference>
<evidence type="ECO:0000256" key="13">
    <source>
        <dbReference type="ARBA" id="ARBA00022884"/>
    </source>
</evidence>
<feature type="compositionally biased region" description="Basic and acidic residues" evidence="16">
    <location>
        <begin position="783"/>
        <end position="793"/>
    </location>
</feature>
<dbReference type="Gene3D" id="2.40.50.140">
    <property type="entry name" value="Nucleic acid-binding proteins"/>
    <property type="match status" value="1"/>
</dbReference>
<keyword evidence="8 15" id="KW-0479">Metal-binding</keyword>
<organism evidence="18 19">
    <name type="scientific">Glycocaulis albus</name>
    <dbReference type="NCBI Taxonomy" id="1382801"/>
    <lineage>
        <taxon>Bacteria</taxon>
        <taxon>Pseudomonadati</taxon>
        <taxon>Pseudomonadota</taxon>
        <taxon>Alphaproteobacteria</taxon>
        <taxon>Maricaulales</taxon>
        <taxon>Maricaulaceae</taxon>
        <taxon>Glycocaulis</taxon>
    </lineage>
</organism>
<comment type="subunit">
    <text evidence="15">Homotetramer formed by a dimer of dimers.</text>
</comment>
<dbReference type="EC" id="3.1.26.12" evidence="15"/>
<keyword evidence="15" id="KW-0820">tRNA-binding</keyword>
<evidence type="ECO:0000256" key="3">
    <source>
        <dbReference type="ARBA" id="ARBA00022490"/>
    </source>
</evidence>
<evidence type="ECO:0000313" key="18">
    <source>
        <dbReference type="EMBL" id="GGH01046.1"/>
    </source>
</evidence>
<evidence type="ECO:0000256" key="9">
    <source>
        <dbReference type="ARBA" id="ARBA00022730"/>
    </source>
</evidence>
<name>A0ABQ1XR44_9PROT</name>
<evidence type="ECO:0000256" key="6">
    <source>
        <dbReference type="ARBA" id="ARBA00022694"/>
    </source>
</evidence>
<dbReference type="InterPro" id="IPR019307">
    <property type="entry name" value="RNA-bd_AU-1/RNase_E/G"/>
</dbReference>
<evidence type="ECO:0000256" key="8">
    <source>
        <dbReference type="ARBA" id="ARBA00022723"/>
    </source>
</evidence>
<feature type="region of interest" description="Disordered" evidence="16">
    <location>
        <begin position="530"/>
        <end position="877"/>
    </location>
</feature>
<dbReference type="RefSeq" id="WP_188452076.1">
    <property type="nucleotide sequence ID" value="NZ_BMFS01000006.1"/>
</dbReference>
<comment type="cofactor">
    <cofactor evidence="15">
        <name>Zn(2+)</name>
        <dbReference type="ChEBI" id="CHEBI:29105"/>
    </cofactor>
    <text evidence="15">Binds 2 Zn(2+) ions per homotetramer.</text>
</comment>
<evidence type="ECO:0000259" key="17">
    <source>
        <dbReference type="SMART" id="SM00316"/>
    </source>
</evidence>
<evidence type="ECO:0000256" key="14">
    <source>
        <dbReference type="ARBA" id="ARBA00023136"/>
    </source>
</evidence>
<gene>
    <name evidence="15" type="primary">rne</name>
    <name evidence="18" type="ORF">GCM10007420_16340</name>
</gene>
<dbReference type="InterPro" id="IPR048583">
    <property type="entry name" value="RNase_E_G_thioredoxin-like"/>
</dbReference>
<feature type="binding site" evidence="15">
    <location>
        <position position="445"/>
    </location>
    <ligand>
        <name>Zn(2+)</name>
        <dbReference type="ChEBI" id="CHEBI:29105"/>
        <note>ligand shared between dimeric partners</note>
    </ligand>
</feature>
<feature type="compositionally biased region" description="Low complexity" evidence="16">
    <location>
        <begin position="803"/>
        <end position="823"/>
    </location>
</feature>
<keyword evidence="13 15" id="KW-0694">RNA-binding</keyword>
<feature type="compositionally biased region" description="Low complexity" evidence="16">
    <location>
        <begin position="767"/>
        <end position="782"/>
    </location>
</feature>
<feature type="binding site" evidence="15">
    <location>
        <position position="448"/>
    </location>
    <ligand>
        <name>Zn(2+)</name>
        <dbReference type="ChEBI" id="CHEBI:29105"/>
        <note>ligand shared between dimeric partners</note>
    </ligand>
</feature>
<dbReference type="SUPFAM" id="SSF50249">
    <property type="entry name" value="Nucleic acid-binding proteins"/>
    <property type="match status" value="1"/>
</dbReference>
<evidence type="ECO:0000256" key="11">
    <source>
        <dbReference type="ARBA" id="ARBA00022801"/>
    </source>
</evidence>
<feature type="compositionally biased region" description="Basic residues" evidence="16">
    <location>
        <begin position="590"/>
        <end position="599"/>
    </location>
</feature>
<dbReference type="InterPro" id="IPR003029">
    <property type="entry name" value="S1_domain"/>
</dbReference>
<keyword evidence="11 15" id="KW-0378">Hydrolase</keyword>
<comment type="function">
    <text evidence="15">Endoribonuclease that plays a central role in RNA processing and decay. Required for the maturation of 5S and 16S rRNAs and the majority of tRNAs. Also involved in the degradation of most mRNAs.</text>
</comment>
<comment type="catalytic activity">
    <reaction evidence="15">
        <text>Endonucleolytic cleavage of single-stranded RNA in A- and U-rich regions.</text>
        <dbReference type="EC" id="3.1.26.12"/>
    </reaction>
</comment>
<evidence type="ECO:0000256" key="10">
    <source>
        <dbReference type="ARBA" id="ARBA00022759"/>
    </source>
</evidence>
<keyword evidence="4 15" id="KW-0997">Cell inner membrane</keyword>
<comment type="subcellular location">
    <subcellularLocation>
        <location evidence="15">Cytoplasm</location>
    </subcellularLocation>
    <subcellularLocation>
        <location evidence="15">Cell inner membrane</location>
        <topology evidence="15">Peripheral membrane protein</topology>
        <orientation evidence="15">Cytoplasmic side</orientation>
    </subcellularLocation>
</comment>
<evidence type="ECO:0000256" key="4">
    <source>
        <dbReference type="ARBA" id="ARBA00022519"/>
    </source>
</evidence>
<dbReference type="Gene3D" id="3.40.1260.20">
    <property type="entry name" value="Ribonuclease E, catalytic domain"/>
    <property type="match status" value="1"/>
</dbReference>